<proteinExistence type="predicted"/>
<evidence type="ECO:0000313" key="1">
    <source>
        <dbReference type="EMBL" id="KAF9647354.1"/>
    </source>
</evidence>
<sequence length="289" mass="32921">MRLNKRVPYNCFRDGCDQKFGSQRAWSQHVRRKHNVDPGTSLLTRLVSDHQDRKRKRAEQEEAQRAAKRRELETLQEELPPTEPVVPLLEQPIDPTLQRSQRTRNLPKRFLDFVPGTAEPSPLLTFFQQQQELAAQSTSAAAATDISPPQEVTPTGDTPTEPDTLTTKLDAFGVFRHYPYVPSREPSNPDPYTGFSSASWADRAPIASDLLVSVPETPPEPPRKDHGFAKACWSAWLNSGSPYKSCSESNKITKHFTDPAWNWQDFVNYNAYTESRRFDRQHFSKKAAL</sequence>
<dbReference type="EMBL" id="MU118036">
    <property type="protein sequence ID" value="KAF9647354.1"/>
    <property type="molecule type" value="Genomic_DNA"/>
</dbReference>
<evidence type="ECO:0000313" key="2">
    <source>
        <dbReference type="Proteomes" id="UP000886501"/>
    </source>
</evidence>
<accession>A0ACB6ZCV6</accession>
<gene>
    <name evidence="1" type="ORF">BDM02DRAFT_3188091</name>
</gene>
<feature type="non-terminal residue" evidence="1">
    <location>
        <position position="289"/>
    </location>
</feature>
<protein>
    <submittedName>
        <fullName evidence="1">Uncharacterized protein</fullName>
    </submittedName>
</protein>
<reference evidence="1" key="1">
    <citation type="submission" date="2019-10" db="EMBL/GenBank/DDBJ databases">
        <authorList>
            <consortium name="DOE Joint Genome Institute"/>
            <person name="Kuo A."/>
            <person name="Miyauchi S."/>
            <person name="Kiss E."/>
            <person name="Drula E."/>
            <person name="Kohler A."/>
            <person name="Sanchez-Garcia M."/>
            <person name="Andreopoulos B."/>
            <person name="Barry K.W."/>
            <person name="Bonito G."/>
            <person name="Buee M."/>
            <person name="Carver A."/>
            <person name="Chen C."/>
            <person name="Cichocki N."/>
            <person name="Clum A."/>
            <person name="Culley D."/>
            <person name="Crous P.W."/>
            <person name="Fauchery L."/>
            <person name="Girlanda M."/>
            <person name="Hayes R."/>
            <person name="Keri Z."/>
            <person name="Labutti K."/>
            <person name="Lipzen A."/>
            <person name="Lombard V."/>
            <person name="Magnuson J."/>
            <person name="Maillard F."/>
            <person name="Morin E."/>
            <person name="Murat C."/>
            <person name="Nolan M."/>
            <person name="Ohm R."/>
            <person name="Pangilinan J."/>
            <person name="Pereira M."/>
            <person name="Perotto S."/>
            <person name="Peter M."/>
            <person name="Riley R."/>
            <person name="Sitrit Y."/>
            <person name="Stielow B."/>
            <person name="Szollosi G."/>
            <person name="Zifcakova L."/>
            <person name="Stursova M."/>
            <person name="Spatafora J.W."/>
            <person name="Tedersoo L."/>
            <person name="Vaario L.-M."/>
            <person name="Yamada A."/>
            <person name="Yan M."/>
            <person name="Wang P."/>
            <person name="Xu J."/>
            <person name="Bruns T."/>
            <person name="Baldrian P."/>
            <person name="Vilgalys R."/>
            <person name="Henrissat B."/>
            <person name="Grigoriev I.V."/>
            <person name="Hibbett D."/>
            <person name="Nagy L.G."/>
            <person name="Martin F.M."/>
        </authorList>
    </citation>
    <scope>NUCLEOTIDE SEQUENCE</scope>
    <source>
        <strain evidence="1">P2</strain>
    </source>
</reference>
<name>A0ACB6ZCV6_THEGA</name>
<reference evidence="1" key="2">
    <citation type="journal article" date="2020" name="Nat. Commun.">
        <title>Large-scale genome sequencing of mycorrhizal fungi provides insights into the early evolution of symbiotic traits.</title>
        <authorList>
            <person name="Miyauchi S."/>
            <person name="Kiss E."/>
            <person name="Kuo A."/>
            <person name="Drula E."/>
            <person name="Kohler A."/>
            <person name="Sanchez-Garcia M."/>
            <person name="Morin E."/>
            <person name="Andreopoulos B."/>
            <person name="Barry K.W."/>
            <person name="Bonito G."/>
            <person name="Buee M."/>
            <person name="Carver A."/>
            <person name="Chen C."/>
            <person name="Cichocki N."/>
            <person name="Clum A."/>
            <person name="Culley D."/>
            <person name="Crous P.W."/>
            <person name="Fauchery L."/>
            <person name="Girlanda M."/>
            <person name="Hayes R.D."/>
            <person name="Keri Z."/>
            <person name="LaButti K."/>
            <person name="Lipzen A."/>
            <person name="Lombard V."/>
            <person name="Magnuson J."/>
            <person name="Maillard F."/>
            <person name="Murat C."/>
            <person name="Nolan M."/>
            <person name="Ohm R.A."/>
            <person name="Pangilinan J."/>
            <person name="Pereira M.F."/>
            <person name="Perotto S."/>
            <person name="Peter M."/>
            <person name="Pfister S."/>
            <person name="Riley R."/>
            <person name="Sitrit Y."/>
            <person name="Stielow J.B."/>
            <person name="Szollosi G."/>
            <person name="Zifcakova L."/>
            <person name="Stursova M."/>
            <person name="Spatafora J.W."/>
            <person name="Tedersoo L."/>
            <person name="Vaario L.M."/>
            <person name="Yamada A."/>
            <person name="Yan M."/>
            <person name="Wang P."/>
            <person name="Xu J."/>
            <person name="Bruns T."/>
            <person name="Baldrian P."/>
            <person name="Vilgalys R."/>
            <person name="Dunand C."/>
            <person name="Henrissat B."/>
            <person name="Grigoriev I.V."/>
            <person name="Hibbett D."/>
            <person name="Nagy L.G."/>
            <person name="Martin F.M."/>
        </authorList>
    </citation>
    <scope>NUCLEOTIDE SEQUENCE</scope>
    <source>
        <strain evidence="1">P2</strain>
    </source>
</reference>
<organism evidence="1 2">
    <name type="scientific">Thelephora ganbajun</name>
    <name type="common">Ganba fungus</name>
    <dbReference type="NCBI Taxonomy" id="370292"/>
    <lineage>
        <taxon>Eukaryota</taxon>
        <taxon>Fungi</taxon>
        <taxon>Dikarya</taxon>
        <taxon>Basidiomycota</taxon>
        <taxon>Agaricomycotina</taxon>
        <taxon>Agaricomycetes</taxon>
        <taxon>Thelephorales</taxon>
        <taxon>Thelephoraceae</taxon>
        <taxon>Thelephora</taxon>
    </lineage>
</organism>
<keyword evidence="2" id="KW-1185">Reference proteome</keyword>
<comment type="caution">
    <text evidence="1">The sequence shown here is derived from an EMBL/GenBank/DDBJ whole genome shotgun (WGS) entry which is preliminary data.</text>
</comment>
<dbReference type="Proteomes" id="UP000886501">
    <property type="component" value="Unassembled WGS sequence"/>
</dbReference>